<name>A0ABZ0GT64_9GAMM</name>
<evidence type="ECO:0000313" key="2">
    <source>
        <dbReference type="EMBL" id="WOH38617.1"/>
    </source>
</evidence>
<evidence type="ECO:0000256" key="1">
    <source>
        <dbReference type="SAM" id="SignalP"/>
    </source>
</evidence>
<organism evidence="2 3">
    <name type="scientific">Thalassotalea fonticola</name>
    <dbReference type="NCBI Taxonomy" id="3065649"/>
    <lineage>
        <taxon>Bacteria</taxon>
        <taxon>Pseudomonadati</taxon>
        <taxon>Pseudomonadota</taxon>
        <taxon>Gammaproteobacteria</taxon>
        <taxon>Alteromonadales</taxon>
        <taxon>Colwelliaceae</taxon>
        <taxon>Thalassotalea</taxon>
    </lineage>
</organism>
<keyword evidence="3" id="KW-1185">Reference proteome</keyword>
<dbReference type="EMBL" id="CP136600">
    <property type="protein sequence ID" value="WOH38617.1"/>
    <property type="molecule type" value="Genomic_DNA"/>
</dbReference>
<proteinExistence type="predicted"/>
<feature type="chain" id="PRO_5046566766" evidence="1">
    <location>
        <begin position="21"/>
        <end position="329"/>
    </location>
</feature>
<feature type="signal peptide" evidence="1">
    <location>
        <begin position="1"/>
        <end position="20"/>
    </location>
</feature>
<keyword evidence="1" id="KW-0732">Signal</keyword>
<evidence type="ECO:0000313" key="3">
    <source>
        <dbReference type="Proteomes" id="UP001301442"/>
    </source>
</evidence>
<gene>
    <name evidence="2" type="ORF">RI844_05200</name>
</gene>
<accession>A0ABZ0GT64</accession>
<protein>
    <submittedName>
        <fullName evidence="2">Uncharacterized protein</fullName>
    </submittedName>
</protein>
<reference evidence="2 3" key="1">
    <citation type="submission" date="2023-09" db="EMBL/GenBank/DDBJ databases">
        <authorList>
            <person name="Qi X."/>
        </authorList>
    </citation>
    <scope>NUCLEOTIDE SEQUENCE [LARGE SCALE GENOMIC DNA]</scope>
    <source>
        <strain evidence="2 3">S1-1</strain>
    </source>
</reference>
<sequence>MKLKLTASAIALALSFSATSAELKTFTAGEAAVAADVNANFTAISMDAAAAQTAADAAAEKATTANNAAMAAQTAADAADAAAEANATAIETNTDAIAANSATVNANTAAVQANTDAMAAMAMGKVEWQMVNESGEVVGTVLAKSGDLMSVELSGDSAGLVVQAIMGLSEITGWNTYVDAENRIAMSHEDGEYLGLSYRSEDCTGDAFMKVAWTDSNGAYYNPAEQQWSVGGDRILTNSVNGEFYSVALDSEVIAKADAPTELMSKMNSSGTCSTSTHNAYYDYVQAAPEGELTGVIGSGMAPGKFGMEMPNMMAYEMLDVGAYTISRK</sequence>
<dbReference type="Proteomes" id="UP001301442">
    <property type="component" value="Chromosome"/>
</dbReference>
<dbReference type="RefSeq" id="WP_348397386.1">
    <property type="nucleotide sequence ID" value="NZ_CP136600.1"/>
</dbReference>